<dbReference type="Gene3D" id="3.40.50.720">
    <property type="entry name" value="NAD(P)-binding Rossmann-like Domain"/>
    <property type="match status" value="1"/>
</dbReference>
<dbReference type="InterPro" id="IPR057326">
    <property type="entry name" value="KR_dom"/>
</dbReference>
<keyword evidence="6" id="KW-1185">Reference proteome</keyword>
<evidence type="ECO:0000313" key="5">
    <source>
        <dbReference type="EMBL" id="TWT37549.1"/>
    </source>
</evidence>
<accession>A0A5C5VI44</accession>
<comment type="caution">
    <text evidence="5">The sequence shown here is derived from an EMBL/GenBank/DDBJ whole genome shotgun (WGS) entry which is preliminary data.</text>
</comment>
<dbReference type="SUPFAM" id="SSF51735">
    <property type="entry name" value="NAD(P)-binding Rossmann-fold domains"/>
    <property type="match status" value="1"/>
</dbReference>
<reference evidence="5 6" key="1">
    <citation type="submission" date="2019-02" db="EMBL/GenBank/DDBJ databases">
        <title>Deep-cultivation of Planctomycetes and their phenomic and genomic characterization uncovers novel biology.</title>
        <authorList>
            <person name="Wiegand S."/>
            <person name="Jogler M."/>
            <person name="Boedeker C."/>
            <person name="Pinto D."/>
            <person name="Vollmers J."/>
            <person name="Rivas-Marin E."/>
            <person name="Kohn T."/>
            <person name="Peeters S.H."/>
            <person name="Heuer A."/>
            <person name="Rast P."/>
            <person name="Oberbeckmann S."/>
            <person name="Bunk B."/>
            <person name="Jeske O."/>
            <person name="Meyerdierks A."/>
            <person name="Storesund J.E."/>
            <person name="Kallscheuer N."/>
            <person name="Luecker S."/>
            <person name="Lage O.M."/>
            <person name="Pohl T."/>
            <person name="Merkel B.J."/>
            <person name="Hornburger P."/>
            <person name="Mueller R.-W."/>
            <person name="Bruemmer F."/>
            <person name="Labrenz M."/>
            <person name="Spormann A.M."/>
            <person name="Op Den Camp H."/>
            <person name="Overmann J."/>
            <person name="Amann R."/>
            <person name="Jetten M.S.M."/>
            <person name="Mascher T."/>
            <person name="Medema M.H."/>
            <person name="Devos D.P."/>
            <person name="Kaster A.-K."/>
            <person name="Ovreas L."/>
            <person name="Rohde M."/>
            <person name="Galperin M.Y."/>
            <person name="Jogler C."/>
        </authorList>
    </citation>
    <scope>NUCLEOTIDE SEQUENCE [LARGE SCALE GENOMIC DNA]</scope>
    <source>
        <strain evidence="5 6">KOR34</strain>
    </source>
</reference>
<dbReference type="InterPro" id="IPR002347">
    <property type="entry name" value="SDR_fam"/>
</dbReference>
<protein>
    <submittedName>
        <fullName evidence="5">3-oxoacyl-[acyl-carrier-protein] reductase FabG</fullName>
        <ecNumber evidence="5">1.1.1.100</ecNumber>
    </submittedName>
</protein>
<dbReference type="SMART" id="SM00822">
    <property type="entry name" value="PKS_KR"/>
    <property type="match status" value="1"/>
</dbReference>
<comment type="similarity">
    <text evidence="1 3">Belongs to the short-chain dehydrogenases/reductases (SDR) family.</text>
</comment>
<dbReference type="PANTHER" id="PTHR44196">
    <property type="entry name" value="DEHYDROGENASE/REDUCTASE SDR FAMILY MEMBER 7B"/>
    <property type="match status" value="1"/>
</dbReference>
<organism evidence="5 6">
    <name type="scientific">Posidoniimonas corsicana</name>
    <dbReference type="NCBI Taxonomy" id="1938618"/>
    <lineage>
        <taxon>Bacteria</taxon>
        <taxon>Pseudomonadati</taxon>
        <taxon>Planctomycetota</taxon>
        <taxon>Planctomycetia</taxon>
        <taxon>Pirellulales</taxon>
        <taxon>Lacipirellulaceae</taxon>
        <taxon>Posidoniimonas</taxon>
    </lineage>
</organism>
<evidence type="ECO:0000256" key="1">
    <source>
        <dbReference type="ARBA" id="ARBA00006484"/>
    </source>
</evidence>
<name>A0A5C5VI44_9BACT</name>
<dbReference type="Pfam" id="PF00106">
    <property type="entry name" value="adh_short"/>
    <property type="match status" value="1"/>
</dbReference>
<proteinExistence type="inferred from homology"/>
<evidence type="ECO:0000313" key="6">
    <source>
        <dbReference type="Proteomes" id="UP000316714"/>
    </source>
</evidence>
<dbReference type="PANTHER" id="PTHR44196:SF1">
    <property type="entry name" value="DEHYDROGENASE_REDUCTASE SDR FAMILY MEMBER 7B"/>
    <property type="match status" value="1"/>
</dbReference>
<feature type="domain" description="Ketoreductase" evidence="4">
    <location>
        <begin position="9"/>
        <end position="191"/>
    </location>
</feature>
<dbReference type="GO" id="GO:0004316">
    <property type="term" value="F:3-oxoacyl-[acyl-carrier-protein] reductase (NADPH) activity"/>
    <property type="evidence" value="ECO:0007669"/>
    <property type="project" value="UniProtKB-EC"/>
</dbReference>
<dbReference type="Proteomes" id="UP000316714">
    <property type="component" value="Unassembled WGS sequence"/>
</dbReference>
<dbReference type="AlphaFoldDB" id="A0A5C5VI44"/>
<dbReference type="EC" id="1.1.1.100" evidence="5"/>
<keyword evidence="2 5" id="KW-0560">Oxidoreductase</keyword>
<dbReference type="InterPro" id="IPR036291">
    <property type="entry name" value="NAD(P)-bd_dom_sf"/>
</dbReference>
<sequence length="264" mass="28369">MSWRRLEGALAVVTGASGGIGRAIALELANRRAQLVLTARRHDQLQAVAAEAVKRGAPQPTVVVGDIADPALRERLVAAARLTDRPLDLLVNNAGVSAHGLFADAGAERLEQILRVNFLAAAELTRLAIPLMRGADDPAILNVGSILAHRGIPHNSEYCASKAAFRAWSEAIRAELAGRGIDVVLLTPGTTDTEFFSHLIDKQREQLPWGSPQGMPPEAVARAAVRGLERRRREIVPGWKAKAFVLGARLAPGLMDRAMRRYGG</sequence>
<evidence type="ECO:0000256" key="3">
    <source>
        <dbReference type="RuleBase" id="RU000363"/>
    </source>
</evidence>
<dbReference type="PRINTS" id="PR00081">
    <property type="entry name" value="GDHRDH"/>
</dbReference>
<gene>
    <name evidence="5" type="primary">fabG_6</name>
    <name evidence="5" type="ORF">KOR34_25020</name>
</gene>
<evidence type="ECO:0000259" key="4">
    <source>
        <dbReference type="SMART" id="SM00822"/>
    </source>
</evidence>
<dbReference type="OrthoDB" id="9810734at2"/>
<dbReference type="GO" id="GO:0016020">
    <property type="term" value="C:membrane"/>
    <property type="evidence" value="ECO:0007669"/>
    <property type="project" value="TreeGrafter"/>
</dbReference>
<dbReference type="RefSeq" id="WP_146564881.1">
    <property type="nucleotide sequence ID" value="NZ_SIHJ01000001.1"/>
</dbReference>
<dbReference type="PRINTS" id="PR00080">
    <property type="entry name" value="SDRFAMILY"/>
</dbReference>
<evidence type="ECO:0000256" key="2">
    <source>
        <dbReference type="ARBA" id="ARBA00023002"/>
    </source>
</evidence>
<dbReference type="EMBL" id="SIHJ01000001">
    <property type="protein sequence ID" value="TWT37549.1"/>
    <property type="molecule type" value="Genomic_DNA"/>
</dbReference>
<dbReference type="PIRSF" id="PIRSF000126">
    <property type="entry name" value="11-beta-HSD1"/>
    <property type="match status" value="1"/>
</dbReference>